<proteinExistence type="predicted"/>
<dbReference type="AlphaFoldDB" id="A0A5N6P6U7"/>
<evidence type="ECO:0000256" key="1">
    <source>
        <dbReference type="SAM" id="MobiDB-lite"/>
    </source>
</evidence>
<protein>
    <submittedName>
        <fullName evidence="2">Uncharacterized protein</fullName>
    </submittedName>
</protein>
<comment type="caution">
    <text evidence="2">The sequence shown here is derived from an EMBL/GenBank/DDBJ whole genome shotgun (WGS) entry which is preliminary data.</text>
</comment>
<feature type="compositionally biased region" description="Basic and acidic residues" evidence="1">
    <location>
        <begin position="25"/>
        <end position="38"/>
    </location>
</feature>
<dbReference type="EMBL" id="SZYD01000006">
    <property type="protein sequence ID" value="KAD5961279.1"/>
    <property type="molecule type" value="Genomic_DNA"/>
</dbReference>
<reference evidence="2 3" key="1">
    <citation type="submission" date="2019-05" db="EMBL/GenBank/DDBJ databases">
        <title>Mikania micrantha, genome provides insights into the molecular mechanism of rapid growth.</title>
        <authorList>
            <person name="Liu B."/>
        </authorList>
    </citation>
    <scope>NUCLEOTIDE SEQUENCE [LARGE SCALE GENOMIC DNA]</scope>
    <source>
        <strain evidence="2">NLD-2019</strain>
        <tissue evidence="2">Leaf</tissue>
    </source>
</reference>
<gene>
    <name evidence="2" type="ORF">E3N88_12752</name>
</gene>
<name>A0A5N6P6U7_9ASTR</name>
<organism evidence="2 3">
    <name type="scientific">Mikania micrantha</name>
    <name type="common">bitter vine</name>
    <dbReference type="NCBI Taxonomy" id="192012"/>
    <lineage>
        <taxon>Eukaryota</taxon>
        <taxon>Viridiplantae</taxon>
        <taxon>Streptophyta</taxon>
        <taxon>Embryophyta</taxon>
        <taxon>Tracheophyta</taxon>
        <taxon>Spermatophyta</taxon>
        <taxon>Magnoliopsida</taxon>
        <taxon>eudicotyledons</taxon>
        <taxon>Gunneridae</taxon>
        <taxon>Pentapetalae</taxon>
        <taxon>asterids</taxon>
        <taxon>campanulids</taxon>
        <taxon>Asterales</taxon>
        <taxon>Asteraceae</taxon>
        <taxon>Asteroideae</taxon>
        <taxon>Heliantheae alliance</taxon>
        <taxon>Eupatorieae</taxon>
        <taxon>Mikania</taxon>
    </lineage>
</organism>
<feature type="region of interest" description="Disordered" evidence="1">
    <location>
        <begin position="18"/>
        <end position="41"/>
    </location>
</feature>
<dbReference type="Proteomes" id="UP000326396">
    <property type="component" value="Linkage Group LG14"/>
</dbReference>
<keyword evidence="3" id="KW-1185">Reference proteome</keyword>
<accession>A0A5N6P6U7</accession>
<evidence type="ECO:0000313" key="3">
    <source>
        <dbReference type="Proteomes" id="UP000326396"/>
    </source>
</evidence>
<sequence length="129" mass="14383">MSLNSSLHANPEESYKPLLGAMDPNLHRPPTDQNHHPTSDPTSTIGYLFTAFCSSSVSGIHASSIKLIDGTNRSANITPHMQNICDNDCCWLRSCNCQWCCSDIYQLALKVVAKSRRGRNSVYQQRCRP</sequence>
<evidence type="ECO:0000313" key="2">
    <source>
        <dbReference type="EMBL" id="KAD5961279.1"/>
    </source>
</evidence>